<dbReference type="PANTHER" id="PTHR19879">
    <property type="entry name" value="TRANSCRIPTION INITIATION FACTOR TFIID"/>
    <property type="match status" value="1"/>
</dbReference>
<name>A0A4Y7TLX2_COPMI</name>
<organism evidence="10 11">
    <name type="scientific">Coprinellus micaceus</name>
    <name type="common">Glistening ink-cap mushroom</name>
    <name type="synonym">Coprinus micaceus</name>
    <dbReference type="NCBI Taxonomy" id="71717"/>
    <lineage>
        <taxon>Eukaryota</taxon>
        <taxon>Fungi</taxon>
        <taxon>Dikarya</taxon>
        <taxon>Basidiomycota</taxon>
        <taxon>Agaricomycotina</taxon>
        <taxon>Agaricomycetes</taxon>
        <taxon>Agaricomycetidae</taxon>
        <taxon>Agaricales</taxon>
        <taxon>Agaricineae</taxon>
        <taxon>Psathyrellaceae</taxon>
        <taxon>Coprinellus</taxon>
    </lineage>
</organism>
<keyword evidence="4" id="KW-0805">Transcription regulation</keyword>
<dbReference type="SMART" id="SM00320">
    <property type="entry name" value="WD40"/>
    <property type="match status" value="6"/>
</dbReference>
<keyword evidence="3" id="KW-0677">Repeat</keyword>
<dbReference type="Gene3D" id="1.25.40.500">
    <property type="entry name" value="TFIID subunit TAF5, NTD2 domain"/>
    <property type="match status" value="1"/>
</dbReference>
<feature type="repeat" description="WD" evidence="7">
    <location>
        <begin position="483"/>
        <end position="530"/>
    </location>
</feature>
<feature type="region of interest" description="Disordered" evidence="8">
    <location>
        <begin position="696"/>
        <end position="721"/>
    </location>
</feature>
<gene>
    <name evidence="10" type="ORF">FA13DRAFT_1728996</name>
</gene>
<feature type="region of interest" description="Disordered" evidence="8">
    <location>
        <begin position="1"/>
        <end position="31"/>
    </location>
</feature>
<feature type="repeat" description="WD" evidence="7">
    <location>
        <begin position="531"/>
        <end position="572"/>
    </location>
</feature>
<dbReference type="PROSITE" id="PS50294">
    <property type="entry name" value="WD_REPEATS_REGION"/>
    <property type="match status" value="5"/>
</dbReference>
<dbReference type="OrthoDB" id="10266330at2759"/>
<dbReference type="CDD" id="cd08044">
    <property type="entry name" value="TAF5_NTD2"/>
    <property type="match status" value="1"/>
</dbReference>
<keyword evidence="5" id="KW-0804">Transcription</keyword>
<keyword evidence="2 7" id="KW-0853">WD repeat</keyword>
<dbReference type="AlphaFoldDB" id="A0A4Y7TLX2"/>
<dbReference type="InterPro" id="IPR019775">
    <property type="entry name" value="WD40_repeat_CS"/>
</dbReference>
<evidence type="ECO:0000256" key="1">
    <source>
        <dbReference type="ARBA" id="ARBA00004123"/>
    </source>
</evidence>
<dbReference type="Pfam" id="PF00400">
    <property type="entry name" value="WD40"/>
    <property type="match status" value="5"/>
</dbReference>
<evidence type="ECO:0000256" key="2">
    <source>
        <dbReference type="ARBA" id="ARBA00022574"/>
    </source>
</evidence>
<keyword evidence="6" id="KW-0539">Nucleus</keyword>
<evidence type="ECO:0000313" key="10">
    <source>
        <dbReference type="EMBL" id="TEB35180.1"/>
    </source>
</evidence>
<dbReference type="InterPro" id="IPR020472">
    <property type="entry name" value="WD40_PAC1"/>
</dbReference>
<dbReference type="PRINTS" id="PR00320">
    <property type="entry name" value="GPROTEINBRPT"/>
</dbReference>
<evidence type="ECO:0000256" key="3">
    <source>
        <dbReference type="ARBA" id="ARBA00022737"/>
    </source>
</evidence>
<evidence type="ECO:0000256" key="5">
    <source>
        <dbReference type="ARBA" id="ARBA00023163"/>
    </source>
</evidence>
<dbReference type="Pfam" id="PF04494">
    <property type="entry name" value="TFIID_NTD2"/>
    <property type="match status" value="1"/>
</dbReference>
<dbReference type="PANTHER" id="PTHR19879:SF1">
    <property type="entry name" value="CANNONBALL-RELATED"/>
    <property type="match status" value="1"/>
</dbReference>
<dbReference type="EMBL" id="QPFP01000008">
    <property type="protein sequence ID" value="TEB35180.1"/>
    <property type="molecule type" value="Genomic_DNA"/>
</dbReference>
<evidence type="ECO:0000259" key="9">
    <source>
        <dbReference type="Pfam" id="PF04494"/>
    </source>
</evidence>
<dbReference type="Proteomes" id="UP000298030">
    <property type="component" value="Unassembled WGS sequence"/>
</dbReference>
<dbReference type="InterPro" id="IPR037264">
    <property type="entry name" value="TFIID_NTD2_sf"/>
</dbReference>
<feature type="region of interest" description="Disordered" evidence="8">
    <location>
        <begin position="49"/>
        <end position="68"/>
    </location>
</feature>
<dbReference type="PROSITE" id="PS50082">
    <property type="entry name" value="WD_REPEATS_2"/>
    <property type="match status" value="5"/>
</dbReference>
<evidence type="ECO:0000256" key="4">
    <source>
        <dbReference type="ARBA" id="ARBA00023015"/>
    </source>
</evidence>
<keyword evidence="11" id="KW-1185">Reference proteome</keyword>
<dbReference type="PROSITE" id="PS00678">
    <property type="entry name" value="WD_REPEATS_1"/>
    <property type="match status" value="2"/>
</dbReference>
<feature type="domain" description="TFIID subunit TAF5 NTD2" evidence="9">
    <location>
        <begin position="127"/>
        <end position="238"/>
    </location>
</feature>
<dbReference type="GO" id="GO:0016251">
    <property type="term" value="F:RNA polymerase II general transcription initiation factor activity"/>
    <property type="evidence" value="ECO:0007669"/>
    <property type="project" value="TreeGrafter"/>
</dbReference>
<dbReference type="InterPro" id="IPR036322">
    <property type="entry name" value="WD40_repeat_dom_sf"/>
</dbReference>
<feature type="repeat" description="WD" evidence="7">
    <location>
        <begin position="657"/>
        <end position="691"/>
    </location>
</feature>
<feature type="compositionally biased region" description="Low complexity" evidence="8">
    <location>
        <begin position="1"/>
        <end position="13"/>
    </location>
</feature>
<dbReference type="CDD" id="cd00200">
    <property type="entry name" value="WD40"/>
    <property type="match status" value="1"/>
</dbReference>
<accession>A0A4Y7TLX2</accession>
<dbReference type="InterPro" id="IPR007582">
    <property type="entry name" value="TFIID_NTD2"/>
</dbReference>
<evidence type="ECO:0000256" key="8">
    <source>
        <dbReference type="SAM" id="MobiDB-lite"/>
    </source>
</evidence>
<dbReference type="GO" id="GO:0005669">
    <property type="term" value="C:transcription factor TFIID complex"/>
    <property type="evidence" value="ECO:0007669"/>
    <property type="project" value="TreeGrafter"/>
</dbReference>
<evidence type="ECO:0000313" key="11">
    <source>
        <dbReference type="Proteomes" id="UP000298030"/>
    </source>
</evidence>
<dbReference type="GO" id="GO:0006367">
    <property type="term" value="P:transcription initiation at RNA polymerase II promoter"/>
    <property type="evidence" value="ECO:0007669"/>
    <property type="project" value="TreeGrafter"/>
</dbReference>
<feature type="repeat" description="WD" evidence="7">
    <location>
        <begin position="573"/>
        <end position="614"/>
    </location>
</feature>
<proteinExistence type="predicted"/>
<dbReference type="SUPFAM" id="SSF50978">
    <property type="entry name" value="WD40 repeat-like"/>
    <property type="match status" value="1"/>
</dbReference>
<evidence type="ECO:0000256" key="6">
    <source>
        <dbReference type="ARBA" id="ARBA00023242"/>
    </source>
</evidence>
<comment type="subcellular location">
    <subcellularLocation>
        <location evidence="1">Nucleus</location>
    </subcellularLocation>
</comment>
<sequence length="758" mass="82757">MSAATPSATQSTPAPSPPNASQEEKPALSTSEQAILEYLRARGHHDAEKAFLQEVTEGRSPDDKSKLEEIGKDEFLRSLAVYAGKASRPGENLLKDSGTVLQELQSMGNPSAIQNLISSIGAVGAEEDREEGFRELEAWVDGSLDMYRPEFRPILFPIFCHFYLDLIQKGFKEAALRFYSTFSESLSTSHSATLHHLSTLLLPAHVQNDDLAQRFMNEKYIIKMSRSGLSLLVGWLTEAFGGEAMGAGNGFSGEQGKRGRVAVMAVVNNHLSFQMTSTNPTTVSPSAWEESTGLLSSLIPQGTGAVSKLTNAQAFNQDRVLREQAVLDREPLQYDMQIARAVPPGLVAPAESELLPHPPAFKTIDIEREVSAVRDARKRIRLDPSALNNIDPNSPQATLQRARALPSICAYTLHDVTEGSPCMTFSQDTSLMAAGFAESYIRLWSLKGEKLKGFRSDFNASSVKDVATLQKIREKKGTTTRKLIGHSGPVYSVAFDPISGSAAPPKYLLSSSADATVRLWSMDTLTNIVAYRGHENPVWDVKWSPMGIYFATGSRDRTARLWSTDRTSCLRIYAGHLSDVDCVQFHPNSLYLATGSSDWTARLWDVQRGNCVRVFIGHQAPISCLAMSPDGRYMATAGEDLAINLWDLGSGKRVKKMMGHNSSIYSLSFSAESSLLVSGGADWTVRCWDVKGAGGLKAKSENGSSSEVGNRPGRGEGSQETIDLLSTFPTKRTPITNVQFTPRNLCLAGGVYLSPEQR</sequence>
<reference evidence="10 11" key="1">
    <citation type="journal article" date="2019" name="Nat. Ecol. Evol.">
        <title>Megaphylogeny resolves global patterns of mushroom evolution.</title>
        <authorList>
            <person name="Varga T."/>
            <person name="Krizsan K."/>
            <person name="Foldi C."/>
            <person name="Dima B."/>
            <person name="Sanchez-Garcia M."/>
            <person name="Sanchez-Ramirez S."/>
            <person name="Szollosi G.J."/>
            <person name="Szarkandi J.G."/>
            <person name="Papp V."/>
            <person name="Albert L."/>
            <person name="Andreopoulos W."/>
            <person name="Angelini C."/>
            <person name="Antonin V."/>
            <person name="Barry K.W."/>
            <person name="Bougher N.L."/>
            <person name="Buchanan P."/>
            <person name="Buyck B."/>
            <person name="Bense V."/>
            <person name="Catcheside P."/>
            <person name="Chovatia M."/>
            <person name="Cooper J."/>
            <person name="Damon W."/>
            <person name="Desjardin D."/>
            <person name="Finy P."/>
            <person name="Geml J."/>
            <person name="Haridas S."/>
            <person name="Hughes K."/>
            <person name="Justo A."/>
            <person name="Karasinski D."/>
            <person name="Kautmanova I."/>
            <person name="Kiss B."/>
            <person name="Kocsube S."/>
            <person name="Kotiranta H."/>
            <person name="LaButti K.M."/>
            <person name="Lechner B.E."/>
            <person name="Liimatainen K."/>
            <person name="Lipzen A."/>
            <person name="Lukacs Z."/>
            <person name="Mihaltcheva S."/>
            <person name="Morgado L.N."/>
            <person name="Niskanen T."/>
            <person name="Noordeloos M.E."/>
            <person name="Ohm R.A."/>
            <person name="Ortiz-Santana B."/>
            <person name="Ovrebo C."/>
            <person name="Racz N."/>
            <person name="Riley R."/>
            <person name="Savchenko A."/>
            <person name="Shiryaev A."/>
            <person name="Soop K."/>
            <person name="Spirin V."/>
            <person name="Szebenyi C."/>
            <person name="Tomsovsky M."/>
            <person name="Tulloss R.E."/>
            <person name="Uehling J."/>
            <person name="Grigoriev I.V."/>
            <person name="Vagvolgyi C."/>
            <person name="Papp T."/>
            <person name="Martin F.M."/>
            <person name="Miettinen O."/>
            <person name="Hibbett D.S."/>
            <person name="Nagy L.G."/>
        </authorList>
    </citation>
    <scope>NUCLEOTIDE SEQUENCE [LARGE SCALE GENOMIC DNA]</scope>
    <source>
        <strain evidence="10 11">FP101781</strain>
    </source>
</reference>
<feature type="repeat" description="WD" evidence="7">
    <location>
        <begin position="615"/>
        <end position="656"/>
    </location>
</feature>
<dbReference type="STRING" id="71717.A0A4Y7TLX2"/>
<protein>
    <submittedName>
        <fullName evidence="10">TFIID and SAGA subunit</fullName>
    </submittedName>
</protein>
<dbReference type="Gene3D" id="2.130.10.10">
    <property type="entry name" value="YVTN repeat-like/Quinoprotein amine dehydrogenase"/>
    <property type="match status" value="2"/>
</dbReference>
<dbReference type="InterPro" id="IPR001680">
    <property type="entry name" value="WD40_rpt"/>
</dbReference>
<dbReference type="SUPFAM" id="SSF160897">
    <property type="entry name" value="Taf5 N-terminal domain-like"/>
    <property type="match status" value="1"/>
</dbReference>
<evidence type="ECO:0000256" key="7">
    <source>
        <dbReference type="PROSITE-ProRule" id="PRU00221"/>
    </source>
</evidence>
<dbReference type="InterPro" id="IPR015943">
    <property type="entry name" value="WD40/YVTN_repeat-like_dom_sf"/>
</dbReference>
<comment type="caution">
    <text evidence="10">The sequence shown here is derived from an EMBL/GenBank/DDBJ whole genome shotgun (WGS) entry which is preliminary data.</text>
</comment>